<dbReference type="AlphaFoldDB" id="A0A0F9J168"/>
<keyword evidence="1" id="KW-0812">Transmembrane</keyword>
<protein>
    <recommendedName>
        <fullName evidence="3">QueT transporter family protein</fullName>
    </recommendedName>
</protein>
<reference evidence="2" key="1">
    <citation type="journal article" date="2015" name="Nature">
        <title>Complex archaea that bridge the gap between prokaryotes and eukaryotes.</title>
        <authorList>
            <person name="Spang A."/>
            <person name="Saw J.H."/>
            <person name="Jorgensen S.L."/>
            <person name="Zaremba-Niedzwiedzka K."/>
            <person name="Martijn J."/>
            <person name="Lind A.E."/>
            <person name="van Eijk R."/>
            <person name="Schleper C."/>
            <person name="Guy L."/>
            <person name="Ettema T.J."/>
        </authorList>
    </citation>
    <scope>NUCLEOTIDE SEQUENCE</scope>
</reference>
<proteinExistence type="predicted"/>
<organism evidence="2">
    <name type="scientific">marine sediment metagenome</name>
    <dbReference type="NCBI Taxonomy" id="412755"/>
    <lineage>
        <taxon>unclassified sequences</taxon>
        <taxon>metagenomes</taxon>
        <taxon>ecological metagenomes</taxon>
    </lineage>
</organism>
<feature type="transmembrane region" description="Helical" evidence="1">
    <location>
        <begin position="84"/>
        <end position="105"/>
    </location>
</feature>
<comment type="caution">
    <text evidence="2">The sequence shown here is derived from an EMBL/GenBank/DDBJ whole genome shotgun (WGS) entry which is preliminary data.</text>
</comment>
<evidence type="ECO:0000256" key="1">
    <source>
        <dbReference type="SAM" id="Phobius"/>
    </source>
</evidence>
<evidence type="ECO:0008006" key="3">
    <source>
        <dbReference type="Google" id="ProtNLM"/>
    </source>
</evidence>
<feature type="transmembrane region" description="Helical" evidence="1">
    <location>
        <begin position="20"/>
        <end position="40"/>
    </location>
</feature>
<dbReference type="PANTHER" id="PTHR40044:SF1">
    <property type="entry name" value="INTEGRAL MEMBRANE PROTEIN"/>
    <property type="match status" value="1"/>
</dbReference>
<keyword evidence="1" id="KW-0472">Membrane</keyword>
<gene>
    <name evidence="2" type="ORF">LCGC14_1879550</name>
</gene>
<dbReference type="Pfam" id="PF06177">
    <property type="entry name" value="QueT"/>
    <property type="match status" value="1"/>
</dbReference>
<evidence type="ECO:0000313" key="2">
    <source>
        <dbReference type="EMBL" id="KKL92952.1"/>
    </source>
</evidence>
<sequence length="170" mass="18976">MPVETESESKIKIFEEMNTSLRVALTAITAALYITFGYVFQPISFLGLQFRVAELIVGMCLLFPWEGLVGNVIGVFFVNLSSPLGSIDLISSIVNIPALYCIILLRDKKLLKYLGGVLYAIIISMYVAIVLNYVYGLLIWLMFVQVLVAEVILATMGILLFDIVKMRLNL</sequence>
<feature type="transmembrane region" description="Helical" evidence="1">
    <location>
        <begin position="117"/>
        <end position="135"/>
    </location>
</feature>
<keyword evidence="1" id="KW-1133">Transmembrane helix</keyword>
<name>A0A0F9J168_9ZZZZ</name>
<feature type="transmembrane region" description="Helical" evidence="1">
    <location>
        <begin position="52"/>
        <end position="78"/>
    </location>
</feature>
<dbReference type="EMBL" id="LAZR01019326">
    <property type="protein sequence ID" value="KKL92952.1"/>
    <property type="molecule type" value="Genomic_DNA"/>
</dbReference>
<dbReference type="PANTHER" id="PTHR40044">
    <property type="entry name" value="INTEGRAL MEMBRANE PROTEIN-RELATED"/>
    <property type="match status" value="1"/>
</dbReference>
<accession>A0A0F9J168</accession>
<feature type="transmembrane region" description="Helical" evidence="1">
    <location>
        <begin position="141"/>
        <end position="164"/>
    </location>
</feature>
<dbReference type="InterPro" id="IPR010387">
    <property type="entry name" value="QueT"/>
</dbReference>